<evidence type="ECO:0000313" key="1">
    <source>
        <dbReference type="EMBL" id="MEQ2441143.1"/>
    </source>
</evidence>
<reference evidence="1 2" key="1">
    <citation type="submission" date="2024-03" db="EMBL/GenBank/DDBJ databases">
        <title>Human intestinal bacterial collection.</title>
        <authorList>
            <person name="Pauvert C."/>
            <person name="Hitch T.C.A."/>
            <person name="Clavel T."/>
        </authorList>
    </citation>
    <scope>NUCLEOTIDE SEQUENCE [LARGE SCALE GENOMIC DNA]</scope>
    <source>
        <strain evidence="1 2">CLA-JM-H44</strain>
    </source>
</reference>
<dbReference type="EMBL" id="JBBMFD010000018">
    <property type="protein sequence ID" value="MEQ2441143.1"/>
    <property type="molecule type" value="Genomic_DNA"/>
</dbReference>
<protein>
    <submittedName>
        <fullName evidence="1">Uncharacterized protein</fullName>
    </submittedName>
</protein>
<organism evidence="1 2">
    <name type="scientific">Solibaculum intestinale</name>
    <dbReference type="NCBI Taxonomy" id="3133165"/>
    <lineage>
        <taxon>Bacteria</taxon>
        <taxon>Bacillati</taxon>
        <taxon>Bacillota</taxon>
        <taxon>Clostridia</taxon>
        <taxon>Eubacteriales</taxon>
        <taxon>Oscillospiraceae</taxon>
        <taxon>Solibaculum</taxon>
    </lineage>
</organism>
<sequence length="224" mass="25570">MDQMVLHIQENGPFLLEEYYQGVAKTKYIHPKTLVECIQASTFPQRRIASGPLPKGAIAVSISVEQENRYVVMDCDIGYTDITYMDTVYEHFPLPRLVFGFVVENGGRISQIRLGVADDERKLTETTSMYQYPFSNVEGFRLCIGGNRLPLMPTLQSLGSIPEYILRLPNNDDYFQISHNRLGLGHRDLLEHLKDKDRGYYYSHTLVPMPNTTLGDFLNLEGSQ</sequence>
<dbReference type="Proteomes" id="UP001489509">
    <property type="component" value="Unassembled WGS sequence"/>
</dbReference>
<dbReference type="RefSeq" id="WP_349220056.1">
    <property type="nucleotide sequence ID" value="NZ_JBBMFD010000018.1"/>
</dbReference>
<comment type="caution">
    <text evidence="1">The sequence shown here is derived from an EMBL/GenBank/DDBJ whole genome shotgun (WGS) entry which is preliminary data.</text>
</comment>
<keyword evidence="2" id="KW-1185">Reference proteome</keyword>
<proteinExistence type="predicted"/>
<accession>A0ABV1E1H1</accession>
<gene>
    <name evidence="1" type="ORF">WMO26_09935</name>
</gene>
<name>A0ABV1E1H1_9FIRM</name>
<evidence type="ECO:0000313" key="2">
    <source>
        <dbReference type="Proteomes" id="UP001489509"/>
    </source>
</evidence>